<reference evidence="3" key="2">
    <citation type="journal article" date="2014" name="PLoS Genet.">
        <title>Signature gene expression reveals novel clues to the molecular mechanisms of dimorphic transition in Penicillium marneffei.</title>
        <authorList>
            <person name="Yang E."/>
            <person name="Wang G."/>
            <person name="Cai J."/>
            <person name="Woo P.C."/>
            <person name="Lau S.K."/>
            <person name="Yuen K.-Y."/>
            <person name="Chow W.-N."/>
            <person name="Lin X."/>
        </authorList>
    </citation>
    <scope>NUCLEOTIDE SEQUENCE</scope>
    <source>
        <strain evidence="3">PM1</strain>
    </source>
</reference>
<evidence type="ECO:0000256" key="1">
    <source>
        <dbReference type="SAM" id="MobiDB-lite"/>
    </source>
</evidence>
<dbReference type="PROSITE" id="PS50090">
    <property type="entry name" value="MYB_LIKE"/>
    <property type="match status" value="1"/>
</dbReference>
<proteinExistence type="predicted"/>
<comment type="caution">
    <text evidence="3">The sequence shown here is derived from an EMBL/GenBank/DDBJ whole genome shotgun (WGS) entry which is preliminary data.</text>
</comment>
<sequence length="294" mass="32927">MRRFSPSSQGEGSPSLTLSGHDCDLVEITNGFIRGGPLDISPPTSPDLYRSLLRGPFIVEMGSSPHQTTSPPESVRKAVKPGRQRSLNESGTNHASNWSYHDDTVLINARARGQGWSQIQKEHFLNKTANACRKRHERLVAKRRGTEWNQEMLEKLSTEYSRCREQIWQPLANAIGEKWQDVEKICFERGLKSLITQPARKEDEISSIHRFNRATSQSPTMTSIPAGQACCLSKTFWHPTNNTLALSLSLLPTHLSLSSLFLLNSISYIIRKLMTYDATEFFLGLTGMALGQGV</sequence>
<feature type="compositionally biased region" description="Polar residues" evidence="1">
    <location>
        <begin position="1"/>
        <end position="18"/>
    </location>
</feature>
<feature type="region of interest" description="Disordered" evidence="1">
    <location>
        <begin position="1"/>
        <end position="20"/>
    </location>
</feature>
<dbReference type="InterPro" id="IPR001005">
    <property type="entry name" value="SANT/Myb"/>
</dbReference>
<evidence type="ECO:0000313" key="3">
    <source>
        <dbReference type="EMBL" id="KFX42361.1"/>
    </source>
</evidence>
<dbReference type="InterPro" id="IPR009057">
    <property type="entry name" value="Homeodomain-like_sf"/>
</dbReference>
<evidence type="ECO:0000259" key="2">
    <source>
        <dbReference type="PROSITE" id="PS50090"/>
    </source>
</evidence>
<accession>A0A093V6L4</accession>
<organism evidence="3">
    <name type="scientific">Talaromyces marneffei PM1</name>
    <dbReference type="NCBI Taxonomy" id="1077442"/>
    <lineage>
        <taxon>Eukaryota</taxon>
        <taxon>Fungi</taxon>
        <taxon>Dikarya</taxon>
        <taxon>Ascomycota</taxon>
        <taxon>Pezizomycotina</taxon>
        <taxon>Eurotiomycetes</taxon>
        <taxon>Eurotiomycetidae</taxon>
        <taxon>Eurotiales</taxon>
        <taxon>Trichocomaceae</taxon>
        <taxon>Talaromyces</taxon>
        <taxon>Talaromyces sect. Talaromyces</taxon>
    </lineage>
</organism>
<dbReference type="AlphaFoldDB" id="A0A093V6L4"/>
<protein>
    <recommendedName>
        <fullName evidence="2">Myb-like domain-containing protein</fullName>
    </recommendedName>
</protein>
<gene>
    <name evidence="3" type="ORF">GQ26_0450160</name>
</gene>
<name>A0A093V6L4_TALMA</name>
<dbReference type="EMBL" id="JPOX01000045">
    <property type="protein sequence ID" value="KFX42361.1"/>
    <property type="molecule type" value="Genomic_DNA"/>
</dbReference>
<dbReference type="Pfam" id="PF13921">
    <property type="entry name" value="Myb_DNA-bind_6"/>
    <property type="match status" value="1"/>
</dbReference>
<feature type="domain" description="Myb-like" evidence="2">
    <location>
        <begin position="96"/>
        <end position="140"/>
    </location>
</feature>
<dbReference type="eggNOG" id="ENOG502SPDA">
    <property type="taxonomic scope" value="Eukaryota"/>
</dbReference>
<dbReference type="HOGENOM" id="CLU_947238_0_0_1"/>
<dbReference type="SUPFAM" id="SSF46689">
    <property type="entry name" value="Homeodomain-like"/>
    <property type="match status" value="1"/>
</dbReference>
<reference key="1">
    <citation type="journal article" date="2014" name="PLoS Genet.">
        <title>Signature Gene Expression Reveals Novel Clues to the Molecular Mechanisms of Dimorphic Transition in Penicillium marneffei.</title>
        <authorList>
            <person name="Yang E."/>
            <person name="Wang G."/>
            <person name="Cai J."/>
            <person name="Woo P.C."/>
            <person name="Lau S.K."/>
            <person name="Yuen K.-Y."/>
            <person name="Chow W.-N."/>
            <person name="Lin X."/>
        </authorList>
    </citation>
    <scope>NUCLEOTIDE SEQUENCE [LARGE SCALE GENOMIC DNA]</scope>
    <source>
        <strain>PM1</strain>
    </source>
</reference>